<feature type="chain" id="PRO_5006062596" evidence="1">
    <location>
        <begin position="26"/>
        <end position="95"/>
    </location>
</feature>
<name>A0A0P1FHJ5_9RHOB</name>
<evidence type="ECO:0000313" key="3">
    <source>
        <dbReference type="Proteomes" id="UP000051298"/>
    </source>
</evidence>
<dbReference type="AlphaFoldDB" id="A0A0P1FHJ5"/>
<dbReference type="EMBL" id="CYRX01000011">
    <property type="protein sequence ID" value="CUH59900.1"/>
    <property type="molecule type" value="Genomic_DNA"/>
</dbReference>
<dbReference type="Proteomes" id="UP000051298">
    <property type="component" value="Unassembled WGS sequence"/>
</dbReference>
<gene>
    <name evidence="2" type="ORF">THS5294_01189</name>
</gene>
<dbReference type="RefSeq" id="WP_058122990.1">
    <property type="nucleotide sequence ID" value="NZ_CYRX01000011.1"/>
</dbReference>
<proteinExistence type="predicted"/>
<sequence>MKHFRFASLFLAPLFAAAVTTAASADAVLTVTNGEKVLEMNAATLNALPQVSFETSTIWTDGTISFSGPSLRSLMDQAGISDGQLTLTAIDADCN</sequence>
<keyword evidence="1" id="KW-0732">Signal</keyword>
<feature type="signal peptide" evidence="1">
    <location>
        <begin position="1"/>
        <end position="25"/>
    </location>
</feature>
<dbReference type="eggNOG" id="COG3915">
    <property type="taxonomic scope" value="Bacteria"/>
</dbReference>
<dbReference type="STRING" id="266809.PM03_09465"/>
<protein>
    <submittedName>
        <fullName evidence="2">Uncharacterized protein</fullName>
    </submittedName>
</protein>
<evidence type="ECO:0000313" key="2">
    <source>
        <dbReference type="EMBL" id="CUH59900.1"/>
    </source>
</evidence>
<reference evidence="2 3" key="1">
    <citation type="submission" date="2015-09" db="EMBL/GenBank/DDBJ databases">
        <authorList>
            <consortium name="Swine Surveillance"/>
        </authorList>
    </citation>
    <scope>NUCLEOTIDE SEQUENCE [LARGE SCALE GENOMIC DNA]</scope>
    <source>
        <strain evidence="2 3">CECT 5294</strain>
    </source>
</reference>
<evidence type="ECO:0000256" key="1">
    <source>
        <dbReference type="SAM" id="SignalP"/>
    </source>
</evidence>
<accession>A0A0P1FHJ5</accession>
<organism evidence="2 3">
    <name type="scientific">Thalassobacter stenotrophicus</name>
    <dbReference type="NCBI Taxonomy" id="266809"/>
    <lineage>
        <taxon>Bacteria</taxon>
        <taxon>Pseudomonadati</taxon>
        <taxon>Pseudomonadota</taxon>
        <taxon>Alphaproteobacteria</taxon>
        <taxon>Rhodobacterales</taxon>
        <taxon>Roseobacteraceae</taxon>
        <taxon>Thalassobacter</taxon>
    </lineage>
</organism>